<dbReference type="Proteomes" id="UP000743370">
    <property type="component" value="Unassembled WGS sequence"/>
</dbReference>
<evidence type="ECO:0000313" key="18">
    <source>
        <dbReference type="Proteomes" id="UP000743370"/>
    </source>
</evidence>
<feature type="transmembrane region" description="Helical" evidence="13">
    <location>
        <begin position="168"/>
        <end position="194"/>
    </location>
</feature>
<evidence type="ECO:0000256" key="1">
    <source>
        <dbReference type="ARBA" id="ARBA00004127"/>
    </source>
</evidence>
<dbReference type="EMBL" id="CM003377">
    <property type="protein sequence ID" value="KOM49143.1"/>
    <property type="molecule type" value="Genomic_DNA"/>
</dbReference>
<keyword evidence="6 13" id="KW-0812">Transmembrane</keyword>
<evidence type="ECO:0000256" key="6">
    <source>
        <dbReference type="ARBA" id="ARBA00022692"/>
    </source>
</evidence>
<evidence type="ECO:0000313" key="16">
    <source>
        <dbReference type="EMBL" id="KOM49143.1"/>
    </source>
</evidence>
<evidence type="ECO:0000256" key="9">
    <source>
        <dbReference type="ARBA" id="ARBA00022989"/>
    </source>
</evidence>
<feature type="domain" description="Amino acid transporter transmembrane" evidence="14">
    <location>
        <begin position="1"/>
        <end position="190"/>
    </location>
</feature>
<dbReference type="InterPro" id="IPR013057">
    <property type="entry name" value="AA_transpt_TM"/>
</dbReference>
<reference evidence="16" key="2">
    <citation type="submission" date="2015-02" db="EMBL/GenBank/DDBJ databases">
        <authorList>
            <person name="Chooi Y.-H."/>
        </authorList>
    </citation>
    <scope>NUCLEOTIDE SEQUENCE</scope>
    <source>
        <tissue evidence="16">Seedling</tissue>
    </source>
</reference>
<evidence type="ECO:0000256" key="8">
    <source>
        <dbReference type="ARBA" id="ARBA00022970"/>
    </source>
</evidence>
<keyword evidence="11" id="KW-0927">Auxin signaling pathway</keyword>
<dbReference type="PANTHER" id="PTHR48017">
    <property type="entry name" value="OS05G0424000 PROTEIN-RELATED"/>
    <property type="match status" value="1"/>
</dbReference>
<reference evidence="17" key="1">
    <citation type="journal article" date="2015" name="Proc. Natl. Acad. Sci. U.S.A.">
        <title>Genome sequencing of adzuki bean (Vigna angularis) provides insight into high starch and low fat accumulation and domestication.</title>
        <authorList>
            <person name="Yang K."/>
            <person name="Tian Z."/>
            <person name="Chen C."/>
            <person name="Luo L."/>
            <person name="Zhao B."/>
            <person name="Wang Z."/>
            <person name="Yu L."/>
            <person name="Li Y."/>
            <person name="Sun Y."/>
            <person name="Li W."/>
            <person name="Chen Y."/>
            <person name="Li Y."/>
            <person name="Zhang Y."/>
            <person name="Ai D."/>
            <person name="Zhao J."/>
            <person name="Shang C."/>
            <person name="Ma Y."/>
            <person name="Wu B."/>
            <person name="Wang M."/>
            <person name="Gao L."/>
            <person name="Sun D."/>
            <person name="Zhang P."/>
            <person name="Guo F."/>
            <person name="Wang W."/>
            <person name="Li Y."/>
            <person name="Wang J."/>
            <person name="Varshney R.K."/>
            <person name="Wang J."/>
            <person name="Ling H.Q."/>
            <person name="Wan P."/>
        </authorList>
    </citation>
    <scope>NUCLEOTIDE SEQUENCE</scope>
    <source>
        <strain evidence="17">cv. Jingnong 6</strain>
    </source>
</reference>
<accession>A0A0L9V279</accession>
<evidence type="ECO:0000256" key="12">
    <source>
        <dbReference type="ARBA" id="ARBA00045588"/>
    </source>
</evidence>
<dbReference type="GO" id="GO:0006865">
    <property type="term" value="P:amino acid transport"/>
    <property type="evidence" value="ECO:0007669"/>
    <property type="project" value="UniProtKB-KW"/>
</dbReference>
<dbReference type="EMBL" id="JABFOF010000007">
    <property type="protein sequence ID" value="KAG2390482.1"/>
    <property type="molecule type" value="Genomic_DNA"/>
</dbReference>
<dbReference type="GO" id="GO:0012505">
    <property type="term" value="C:endomembrane system"/>
    <property type="evidence" value="ECO:0007669"/>
    <property type="project" value="UniProtKB-SubCell"/>
</dbReference>
<dbReference type="Gramene" id="KOM49143">
    <property type="protein sequence ID" value="KOM49143"/>
    <property type="gene ID" value="LR48_Vigan07g284700"/>
</dbReference>
<keyword evidence="8" id="KW-0029">Amino-acid transport</keyword>
<protein>
    <submittedName>
        <fullName evidence="15">Amino acid permease 3 Amino acid transporter</fullName>
    </submittedName>
</protein>
<dbReference type="AlphaFoldDB" id="A0A0L9V279"/>
<dbReference type="Pfam" id="PF01490">
    <property type="entry name" value="Aa_trans"/>
    <property type="match status" value="1"/>
</dbReference>
<comment type="function">
    <text evidence="12">Carrier protein involved in proton-driven auxin influx. Mediates the formation of auxin gradient from developing leaves (site of auxin biosynthesis) to tips by contributing to the loading of auxin in vascular tissues and facilitating acropetal (base to tip) auxin transport within inner tissues of the root apex, and basipetal (tip to base) auxin transport within outer tissues of the root apex. May be involved in lateral roots and nodules formation.</text>
</comment>
<gene>
    <name evidence="15" type="ORF">HKW66_Vig0221120</name>
    <name evidence="16" type="ORF">LR48_Vigan07g284700</name>
</gene>
<comment type="similarity">
    <text evidence="3">Belongs to the amino acid/polyamine transporter 2 family. Amino acid/auxin permease (AAAP) (TC 2.A.18.1) subfamily.</text>
</comment>
<reference evidence="15 18" key="3">
    <citation type="submission" date="2020-05" db="EMBL/GenBank/DDBJ databases">
        <title>Vigna angularis (adzuki bean) Var. LongXiaoDou No. 4 denovo assembly.</title>
        <authorList>
            <person name="Xiang H."/>
        </authorList>
    </citation>
    <scope>NUCLEOTIDE SEQUENCE [LARGE SCALE GENOMIC DNA]</scope>
    <source>
        <tissue evidence="15">Leaf</tissue>
    </source>
</reference>
<feature type="transmembrane region" description="Helical" evidence="13">
    <location>
        <begin position="45"/>
        <end position="64"/>
    </location>
</feature>
<dbReference type="GO" id="GO:0009734">
    <property type="term" value="P:auxin-activated signaling pathway"/>
    <property type="evidence" value="ECO:0007669"/>
    <property type="project" value="UniProtKB-KW"/>
</dbReference>
<feature type="transmembrane region" description="Helical" evidence="13">
    <location>
        <begin position="133"/>
        <end position="156"/>
    </location>
</feature>
<keyword evidence="7" id="KW-0769">Symport</keyword>
<keyword evidence="5" id="KW-1003">Cell membrane</keyword>
<comment type="subcellular location">
    <subcellularLocation>
        <location evidence="2">Cell membrane</location>
    </subcellularLocation>
    <subcellularLocation>
        <location evidence="1">Endomembrane system</location>
        <topology evidence="1">Multi-pass membrane protein</topology>
    </subcellularLocation>
</comment>
<evidence type="ECO:0000313" key="15">
    <source>
        <dbReference type="EMBL" id="KAG2390482.1"/>
    </source>
</evidence>
<dbReference type="STRING" id="3914.A0A0L9V279"/>
<evidence type="ECO:0000256" key="4">
    <source>
        <dbReference type="ARBA" id="ARBA00022448"/>
    </source>
</evidence>
<keyword evidence="9 13" id="KW-1133">Transmembrane helix</keyword>
<dbReference type="OMA" id="IEMHISK"/>
<evidence type="ECO:0000256" key="7">
    <source>
        <dbReference type="ARBA" id="ARBA00022847"/>
    </source>
</evidence>
<evidence type="ECO:0000313" key="17">
    <source>
        <dbReference type="Proteomes" id="UP000053144"/>
    </source>
</evidence>
<evidence type="ECO:0000259" key="14">
    <source>
        <dbReference type="Pfam" id="PF01490"/>
    </source>
</evidence>
<evidence type="ECO:0000256" key="11">
    <source>
        <dbReference type="ARBA" id="ARBA00023294"/>
    </source>
</evidence>
<evidence type="ECO:0000256" key="13">
    <source>
        <dbReference type="SAM" id="Phobius"/>
    </source>
</evidence>
<sequence>MSKAILVSGVVINIIDGLYGFLGYAAFGDSSPRNVLTGFDFHNPYWPVAIIANVLIVVYFVGAYQVSCQPQFQSFEKFAAEKFPDNDFIRKEFEVRIPGCKPFKLNLFKLVSRTLWVILGTFIAKKLPFFNDIIGLIGAISYWPLAVCFPVEMFIVQTEIPKWSKKWICLKMLSATCFVLTVIGAGGSAAVGLVQKYRNPSMNDY</sequence>
<organism evidence="16 17">
    <name type="scientific">Phaseolus angularis</name>
    <name type="common">Azuki bean</name>
    <name type="synonym">Vigna angularis</name>
    <dbReference type="NCBI Taxonomy" id="3914"/>
    <lineage>
        <taxon>Eukaryota</taxon>
        <taxon>Viridiplantae</taxon>
        <taxon>Streptophyta</taxon>
        <taxon>Embryophyta</taxon>
        <taxon>Tracheophyta</taxon>
        <taxon>Spermatophyta</taxon>
        <taxon>Magnoliopsida</taxon>
        <taxon>eudicotyledons</taxon>
        <taxon>Gunneridae</taxon>
        <taxon>Pentapetalae</taxon>
        <taxon>rosids</taxon>
        <taxon>fabids</taxon>
        <taxon>Fabales</taxon>
        <taxon>Fabaceae</taxon>
        <taxon>Papilionoideae</taxon>
        <taxon>50 kb inversion clade</taxon>
        <taxon>NPAAA clade</taxon>
        <taxon>indigoferoid/millettioid clade</taxon>
        <taxon>Phaseoleae</taxon>
        <taxon>Vigna</taxon>
    </lineage>
</organism>
<dbReference type="GO" id="GO:0005886">
    <property type="term" value="C:plasma membrane"/>
    <property type="evidence" value="ECO:0007669"/>
    <property type="project" value="UniProtKB-SubCell"/>
</dbReference>
<keyword evidence="10 13" id="KW-0472">Membrane</keyword>
<evidence type="ECO:0000256" key="5">
    <source>
        <dbReference type="ARBA" id="ARBA00022475"/>
    </source>
</evidence>
<keyword evidence="4" id="KW-0813">Transport</keyword>
<proteinExistence type="inferred from homology"/>
<evidence type="ECO:0000256" key="10">
    <source>
        <dbReference type="ARBA" id="ARBA00023136"/>
    </source>
</evidence>
<evidence type="ECO:0000256" key="3">
    <source>
        <dbReference type="ARBA" id="ARBA00005590"/>
    </source>
</evidence>
<name>A0A0L9V279_PHAAN</name>
<dbReference type="Proteomes" id="UP000053144">
    <property type="component" value="Chromosome 7"/>
</dbReference>
<dbReference type="GO" id="GO:0015293">
    <property type="term" value="F:symporter activity"/>
    <property type="evidence" value="ECO:0007669"/>
    <property type="project" value="UniProtKB-KW"/>
</dbReference>
<evidence type="ECO:0000256" key="2">
    <source>
        <dbReference type="ARBA" id="ARBA00004236"/>
    </source>
</evidence>
<feature type="transmembrane region" description="Helical" evidence="13">
    <location>
        <begin position="5"/>
        <end position="25"/>
    </location>
</feature>